<dbReference type="InterPro" id="IPR019458">
    <property type="entry name" value="Est1-like_N"/>
</dbReference>
<feature type="domain" description="DNA/RNA-binding" evidence="2">
    <location>
        <begin position="210"/>
        <end position="487"/>
    </location>
</feature>
<dbReference type="OrthoDB" id="69928at2759"/>
<dbReference type="InterPro" id="IPR018834">
    <property type="entry name" value="DNA/RNA-bd_Est1-type"/>
</dbReference>
<evidence type="ECO:0000259" key="2">
    <source>
        <dbReference type="Pfam" id="PF10373"/>
    </source>
</evidence>
<dbReference type="Proteomes" id="UP000006790">
    <property type="component" value="Chromosome 4"/>
</dbReference>
<feature type="compositionally biased region" description="Basic residues" evidence="1">
    <location>
        <begin position="584"/>
        <end position="593"/>
    </location>
</feature>
<evidence type="ECO:0000259" key="3">
    <source>
        <dbReference type="Pfam" id="PF10374"/>
    </source>
</evidence>
<gene>
    <name evidence="4" type="ordered locus">Ecym_4152</name>
</gene>
<dbReference type="SUPFAM" id="SSF48452">
    <property type="entry name" value="TPR-like"/>
    <property type="match status" value="1"/>
</dbReference>
<proteinExistence type="predicted"/>
<dbReference type="eggNOG" id="KOG2162">
    <property type="taxonomic scope" value="Eukaryota"/>
</dbReference>
<dbReference type="FunCoup" id="G8JT76">
    <property type="interactions" value="67"/>
</dbReference>
<dbReference type="Pfam" id="PF10373">
    <property type="entry name" value="EST1_DNA_bind"/>
    <property type="match status" value="1"/>
</dbReference>
<feature type="region of interest" description="Disordered" evidence="1">
    <location>
        <begin position="562"/>
        <end position="593"/>
    </location>
</feature>
<feature type="compositionally biased region" description="Basic and acidic residues" evidence="1">
    <location>
        <begin position="570"/>
        <end position="583"/>
    </location>
</feature>
<dbReference type="GeneID" id="11472430"/>
<evidence type="ECO:0000313" key="5">
    <source>
        <dbReference type="Proteomes" id="UP000006790"/>
    </source>
</evidence>
<evidence type="ECO:0008006" key="6">
    <source>
        <dbReference type="Google" id="ProtNLM"/>
    </source>
</evidence>
<dbReference type="Gene3D" id="1.25.40.10">
    <property type="entry name" value="Tetratricopeptide repeat domain"/>
    <property type="match status" value="1"/>
</dbReference>
<dbReference type="EMBL" id="CP002500">
    <property type="protein sequence ID" value="AET39229.1"/>
    <property type="molecule type" value="Genomic_DNA"/>
</dbReference>
<sequence length="793" mass="90752">MTAYPMDESGILPNFNDFRNKLVELLQSRSAVEDLTLLQGFLQLVHSKTQNWWNVYLDPKKQSATTPNLLDLIWKEIHYPIFKWFQQWKSHLLKTFEGKSSQERKYIEFRKMNSKFNKVFKIIHKFYYSNIELLFDRFDFKKVLSHSVMSELNITKVPENRLVLDDSAYFTIFCVMSLQRCLLYLGCCHRYKCINGRISKNVQVSDFSKSMRYFRIATLIVPSVGETYLQKGLVYVQTANYGHAVYEFMRSSLSRMPTDAGVPNLNSIVADPNSSLFIKFQETLKDLRLKERDNNKIINREVLEFYFLAWFASLYAPENWNDKTIVDIGHCRDLVLEKVSTRYIKNIELLFQNVLMTIGGFELLIKKVRTSNKSKKIPSSCIKYLESAFKFFSHILDTVVAKEWQNFGTWEYLAMVRVICVWLKNHPVVLKFGHRHLPFCKALAELVNAIVSNEKYKDKVLVDHKPKREYFFEEDIMVRDFSAIGHTLSDFNDMNLFQMEKLPERLVGAVDNKLSSEKEGLLKLSVIVSVAKKFLAHNGVGIKWEESVSLFQLGTNGLKVVSPETANSNRHRDQYSKSVDGKNVKKSKVKRSDKKSVSIDELEAKLIESRGQKSQGENATRVYSGCSVPAAPMSFNVTPSAHLYQDSTGAAPLTAELSDSPLAQNESRLADTNNNQDIPVEVTSNTEGLSTQPILLQPHPHPHPQQYIQLVQPQQVQGLPSTYSNACYPYPAKTQYPMAPQPVQFQNGLAPYMATPYTYFIPSQSSGVMFFNNGQVAPAKPPYNVAKGTNRGN</sequence>
<dbReference type="HOGENOM" id="CLU_010068_0_0_1"/>
<dbReference type="GO" id="GO:0042162">
    <property type="term" value="F:telomeric DNA binding"/>
    <property type="evidence" value="ECO:0007669"/>
    <property type="project" value="TreeGrafter"/>
</dbReference>
<dbReference type="PANTHER" id="PTHR15696:SF37">
    <property type="entry name" value="NONSENSE-MEDIATED MRNA DECAY FACTOR EBS1-RELATED"/>
    <property type="match status" value="1"/>
</dbReference>
<dbReference type="KEGG" id="erc:Ecym_4152"/>
<dbReference type="PANTHER" id="PTHR15696">
    <property type="entry name" value="SMG-7 SUPPRESSOR WITH MORPHOLOGICAL EFFECT ON GENITALIA PROTEIN 7"/>
    <property type="match status" value="1"/>
</dbReference>
<dbReference type="GO" id="GO:0070034">
    <property type="term" value="F:telomerase RNA binding"/>
    <property type="evidence" value="ECO:0007669"/>
    <property type="project" value="TreeGrafter"/>
</dbReference>
<dbReference type="STRING" id="931890.G8JT76"/>
<dbReference type="InterPro" id="IPR011990">
    <property type="entry name" value="TPR-like_helical_dom_sf"/>
</dbReference>
<dbReference type="AlphaFoldDB" id="G8JT76"/>
<dbReference type="GO" id="GO:0005697">
    <property type="term" value="C:telomerase holoenzyme complex"/>
    <property type="evidence" value="ECO:0007669"/>
    <property type="project" value="TreeGrafter"/>
</dbReference>
<dbReference type="RefSeq" id="XP_003646046.1">
    <property type="nucleotide sequence ID" value="XM_003645998.1"/>
</dbReference>
<organism evidence="4 5">
    <name type="scientific">Eremothecium cymbalariae (strain CBS 270.75 / DBVPG 7215 / KCTC 17166 / NRRL Y-17582)</name>
    <name type="common">Yeast</name>
    <dbReference type="NCBI Taxonomy" id="931890"/>
    <lineage>
        <taxon>Eukaryota</taxon>
        <taxon>Fungi</taxon>
        <taxon>Dikarya</taxon>
        <taxon>Ascomycota</taxon>
        <taxon>Saccharomycotina</taxon>
        <taxon>Saccharomycetes</taxon>
        <taxon>Saccharomycetales</taxon>
        <taxon>Saccharomycetaceae</taxon>
        <taxon>Eremothecium</taxon>
    </lineage>
</organism>
<reference evidence="5" key="1">
    <citation type="journal article" date="2012" name="G3 (Bethesda)">
        <title>Pichia sorbitophila, an interspecies yeast hybrid reveals early steps of genome resolution following polyploidization.</title>
        <authorList>
            <person name="Leh Louis V."/>
            <person name="Despons L."/>
            <person name="Friedrich A."/>
            <person name="Martin T."/>
            <person name="Durrens P."/>
            <person name="Casaregola S."/>
            <person name="Neuveglise C."/>
            <person name="Fairhead C."/>
            <person name="Marck C."/>
            <person name="Cruz J.A."/>
            <person name="Straub M.L."/>
            <person name="Kugler V."/>
            <person name="Sacerdot C."/>
            <person name="Uzunov Z."/>
            <person name="Thierry A."/>
            <person name="Weiss S."/>
            <person name="Bleykasten C."/>
            <person name="De Montigny J."/>
            <person name="Jacques N."/>
            <person name="Jung P."/>
            <person name="Lemaire M."/>
            <person name="Mallet S."/>
            <person name="Morel G."/>
            <person name="Richard G.F."/>
            <person name="Sarkar A."/>
            <person name="Savel G."/>
            <person name="Schacherer J."/>
            <person name="Seret M.L."/>
            <person name="Talla E."/>
            <person name="Samson G."/>
            <person name="Jubin C."/>
            <person name="Poulain J."/>
            <person name="Vacherie B."/>
            <person name="Barbe V."/>
            <person name="Pelletier E."/>
            <person name="Sherman D.J."/>
            <person name="Westhof E."/>
            <person name="Weissenbach J."/>
            <person name="Baret P.V."/>
            <person name="Wincker P."/>
            <person name="Gaillardin C."/>
            <person name="Dujon B."/>
            <person name="Souciet J.L."/>
        </authorList>
    </citation>
    <scope>NUCLEOTIDE SEQUENCE [LARGE SCALE GENOMIC DNA]</scope>
    <source>
        <strain evidence="5">CBS 270.75 / DBVPG 7215 / KCTC 17166 / NRRL Y-17582</strain>
    </source>
</reference>
<dbReference type="Pfam" id="PF10374">
    <property type="entry name" value="EST1"/>
    <property type="match status" value="1"/>
</dbReference>
<evidence type="ECO:0000313" key="4">
    <source>
        <dbReference type="EMBL" id="AET39229.1"/>
    </source>
</evidence>
<name>G8JT76_ERECY</name>
<protein>
    <recommendedName>
        <fullName evidence="6">DNA/RNA-binding domain-containing protein</fullName>
    </recommendedName>
</protein>
<feature type="domain" description="Telomerase activating protein Est1-like N-terminal" evidence="3">
    <location>
        <begin position="69"/>
        <end position="194"/>
    </location>
</feature>
<keyword evidence="5" id="KW-1185">Reference proteome</keyword>
<evidence type="ECO:0000256" key="1">
    <source>
        <dbReference type="SAM" id="MobiDB-lite"/>
    </source>
</evidence>
<accession>G8JT76</accession>
<dbReference type="InterPro" id="IPR045153">
    <property type="entry name" value="Est1/Ebs1-like"/>
</dbReference>
<dbReference type="InParanoid" id="G8JT76"/>
<dbReference type="GO" id="GO:0000184">
    <property type="term" value="P:nuclear-transcribed mRNA catabolic process, nonsense-mediated decay"/>
    <property type="evidence" value="ECO:0007669"/>
    <property type="project" value="TreeGrafter"/>
</dbReference>
<dbReference type="OMA" id="HYPIFKW"/>